<evidence type="ECO:0000313" key="4">
    <source>
        <dbReference type="Proteomes" id="UP000284267"/>
    </source>
</evidence>
<accession>A0A414SKC3</accession>
<organism evidence="1 3">
    <name type="scientific">Blautia obeum</name>
    <dbReference type="NCBI Taxonomy" id="40520"/>
    <lineage>
        <taxon>Bacteria</taxon>
        <taxon>Bacillati</taxon>
        <taxon>Bacillota</taxon>
        <taxon>Clostridia</taxon>
        <taxon>Lachnospirales</taxon>
        <taxon>Lachnospiraceae</taxon>
        <taxon>Blautia</taxon>
    </lineage>
</organism>
<dbReference type="RefSeq" id="WP_118197356.1">
    <property type="nucleotide sequence ID" value="NZ_CABJDZ010000001.1"/>
</dbReference>
<dbReference type="Proteomes" id="UP000284267">
    <property type="component" value="Unassembled WGS sequence"/>
</dbReference>
<reference evidence="3 4" key="1">
    <citation type="submission" date="2018-08" db="EMBL/GenBank/DDBJ databases">
        <title>A genome reference for cultivated species of the human gut microbiota.</title>
        <authorList>
            <person name="Zou Y."/>
            <person name="Xue W."/>
            <person name="Luo G."/>
        </authorList>
    </citation>
    <scope>NUCLEOTIDE SEQUENCE [LARGE SCALE GENOMIC DNA]</scope>
    <source>
        <strain evidence="2 4">AF39-4</strain>
        <strain evidence="1 3">AM22-9LB</strain>
    </source>
</reference>
<dbReference type="EMBL" id="QROE01000001">
    <property type="protein sequence ID" value="RHK98261.1"/>
    <property type="molecule type" value="Genomic_DNA"/>
</dbReference>
<sequence>MGQWHSHTIPKCRDRDCSDELLVTVKTDYGKRVVKAVYFPHHHCTIEEVGCNMPTYMLEYSEKDNSWWIPEGWYEVNDYFGDYCYSTITDEIIAWSKLQKPYEPRIKQMEEYYG</sequence>
<evidence type="ECO:0000313" key="1">
    <source>
        <dbReference type="EMBL" id="RHG20034.1"/>
    </source>
</evidence>
<comment type="caution">
    <text evidence="1">The sequence shown here is derived from an EMBL/GenBank/DDBJ whole genome shotgun (WGS) entry which is preliminary data.</text>
</comment>
<protein>
    <submittedName>
        <fullName evidence="1">Uncharacterized protein</fullName>
    </submittedName>
</protein>
<name>A0A414SKC3_9FIRM</name>
<proteinExistence type="predicted"/>
<gene>
    <name evidence="2" type="ORF">DW040_02850</name>
    <name evidence="1" type="ORF">DW272_02185</name>
</gene>
<evidence type="ECO:0000313" key="2">
    <source>
        <dbReference type="EMBL" id="RHK98261.1"/>
    </source>
</evidence>
<dbReference type="AlphaFoldDB" id="A0A414SKC3"/>
<dbReference type="EMBL" id="QRHZ01000001">
    <property type="protein sequence ID" value="RHG20034.1"/>
    <property type="molecule type" value="Genomic_DNA"/>
</dbReference>
<evidence type="ECO:0000313" key="3">
    <source>
        <dbReference type="Proteomes" id="UP000284220"/>
    </source>
</evidence>
<dbReference type="Proteomes" id="UP000284220">
    <property type="component" value="Unassembled WGS sequence"/>
</dbReference>